<gene>
    <name evidence="2" type="ORF">LCGC14_2504490</name>
</gene>
<dbReference type="AlphaFoldDB" id="A0A0F9BNY0"/>
<reference evidence="2" key="1">
    <citation type="journal article" date="2015" name="Nature">
        <title>Complex archaea that bridge the gap between prokaryotes and eukaryotes.</title>
        <authorList>
            <person name="Spang A."/>
            <person name="Saw J.H."/>
            <person name="Jorgensen S.L."/>
            <person name="Zaremba-Niedzwiedzka K."/>
            <person name="Martijn J."/>
            <person name="Lind A.E."/>
            <person name="van Eijk R."/>
            <person name="Schleper C."/>
            <person name="Guy L."/>
            <person name="Ettema T.J."/>
        </authorList>
    </citation>
    <scope>NUCLEOTIDE SEQUENCE</scope>
</reference>
<organism evidence="2">
    <name type="scientific">marine sediment metagenome</name>
    <dbReference type="NCBI Taxonomy" id="412755"/>
    <lineage>
        <taxon>unclassified sequences</taxon>
        <taxon>metagenomes</taxon>
        <taxon>ecological metagenomes</taxon>
    </lineage>
</organism>
<keyword evidence="1" id="KW-0812">Transmembrane</keyword>
<name>A0A0F9BNY0_9ZZZZ</name>
<comment type="caution">
    <text evidence="2">The sequence shown here is derived from an EMBL/GenBank/DDBJ whole genome shotgun (WGS) entry which is preliminary data.</text>
</comment>
<evidence type="ECO:0000256" key="1">
    <source>
        <dbReference type="SAM" id="Phobius"/>
    </source>
</evidence>
<sequence>MKQFFTEDNGNFSFMRLAVFIVLITVLFNWTWFNIKHGTIISFDWQEMLLIIGPLFLKGYQKGKEGGKSQ</sequence>
<keyword evidence="1" id="KW-0472">Membrane</keyword>
<feature type="transmembrane region" description="Helical" evidence="1">
    <location>
        <begin position="12"/>
        <end position="33"/>
    </location>
</feature>
<protein>
    <submittedName>
        <fullName evidence="2">Uncharacterized protein</fullName>
    </submittedName>
</protein>
<dbReference type="EMBL" id="LAZR01040026">
    <property type="protein sequence ID" value="KKL15547.1"/>
    <property type="molecule type" value="Genomic_DNA"/>
</dbReference>
<evidence type="ECO:0000313" key="2">
    <source>
        <dbReference type="EMBL" id="KKL15547.1"/>
    </source>
</evidence>
<keyword evidence="1" id="KW-1133">Transmembrane helix</keyword>
<proteinExistence type="predicted"/>
<accession>A0A0F9BNY0</accession>